<comment type="subcellular location">
    <subcellularLocation>
        <location evidence="1">Nucleus</location>
        <location evidence="1">Nucleolus</location>
    </subcellularLocation>
</comment>
<keyword evidence="7 15" id="KW-0949">S-adenosyl-L-methionine</keyword>
<dbReference type="Proteomes" id="UP000494165">
    <property type="component" value="Unassembled WGS sequence"/>
</dbReference>
<evidence type="ECO:0000256" key="13">
    <source>
        <dbReference type="ARBA" id="ARBA00022884"/>
    </source>
</evidence>
<evidence type="ECO:0000256" key="10">
    <source>
        <dbReference type="ARBA" id="ARBA00022771"/>
    </source>
</evidence>
<keyword evidence="14" id="KW-0539">Nucleus</keyword>
<keyword evidence="5 15" id="KW-0489">Methyltransferase</keyword>
<keyword evidence="6 15" id="KW-0808">Transferase</keyword>
<dbReference type="Gene3D" id="3.40.50.150">
    <property type="entry name" value="Vaccinia Virus protein VP39"/>
    <property type="match status" value="1"/>
</dbReference>
<protein>
    <recommendedName>
        <fullName evidence="15">tRNA (guanine(26)-N(2))-dimethyltransferase</fullName>
        <ecNumber evidence="15">2.1.1.216</ecNumber>
    </recommendedName>
</protein>
<evidence type="ECO:0000256" key="9">
    <source>
        <dbReference type="ARBA" id="ARBA00022723"/>
    </source>
</evidence>
<dbReference type="EC" id="2.1.1.216" evidence="15"/>
<dbReference type="InterPro" id="IPR042296">
    <property type="entry name" value="tRNA_met_Trm1_C"/>
</dbReference>
<comment type="catalytic activity">
    <reaction evidence="15">
        <text>guanosine(26) in tRNA + 2 S-adenosyl-L-methionine = N(2)-dimethylguanosine(26) in tRNA + 2 S-adenosyl-L-homocysteine + 2 H(+)</text>
        <dbReference type="Rhea" id="RHEA:43140"/>
        <dbReference type="Rhea" id="RHEA-COMP:10359"/>
        <dbReference type="Rhea" id="RHEA-COMP:10360"/>
        <dbReference type="ChEBI" id="CHEBI:15378"/>
        <dbReference type="ChEBI" id="CHEBI:57856"/>
        <dbReference type="ChEBI" id="CHEBI:59789"/>
        <dbReference type="ChEBI" id="CHEBI:74269"/>
        <dbReference type="ChEBI" id="CHEBI:74513"/>
        <dbReference type="EC" id="2.1.1.216"/>
    </reaction>
</comment>
<dbReference type="Gene3D" id="3.30.56.70">
    <property type="entry name" value="N2,N2-dimethylguanosine tRNA methyltransferase, C-terminal domain"/>
    <property type="match status" value="1"/>
</dbReference>
<dbReference type="AlphaFoldDB" id="A0A8S1CU19"/>
<proteinExistence type="inferred from homology"/>
<keyword evidence="2" id="KW-1017">Isopeptide bond</keyword>
<evidence type="ECO:0000256" key="12">
    <source>
        <dbReference type="ARBA" id="ARBA00022843"/>
    </source>
</evidence>
<organism evidence="16 17">
    <name type="scientific">Cloeon dipterum</name>
    <dbReference type="NCBI Taxonomy" id="197152"/>
    <lineage>
        <taxon>Eukaryota</taxon>
        <taxon>Metazoa</taxon>
        <taxon>Ecdysozoa</taxon>
        <taxon>Arthropoda</taxon>
        <taxon>Hexapoda</taxon>
        <taxon>Insecta</taxon>
        <taxon>Pterygota</taxon>
        <taxon>Palaeoptera</taxon>
        <taxon>Ephemeroptera</taxon>
        <taxon>Pisciforma</taxon>
        <taxon>Baetidae</taxon>
        <taxon>Cloeon</taxon>
    </lineage>
</organism>
<evidence type="ECO:0000256" key="14">
    <source>
        <dbReference type="ARBA" id="ARBA00023242"/>
    </source>
</evidence>
<accession>A0A8S1CU19</accession>
<dbReference type="PANTHER" id="PTHR10631:SF1">
    <property type="entry name" value="TRMT1-LIKE PROTEIN"/>
    <property type="match status" value="1"/>
</dbReference>
<keyword evidence="11" id="KW-0862">Zinc</keyword>
<reference evidence="16 17" key="1">
    <citation type="submission" date="2020-04" db="EMBL/GenBank/DDBJ databases">
        <authorList>
            <person name="Alioto T."/>
            <person name="Alioto T."/>
            <person name="Gomez Garrido J."/>
        </authorList>
    </citation>
    <scope>NUCLEOTIDE SEQUENCE [LARGE SCALE GENOMIC DNA]</scope>
</reference>
<evidence type="ECO:0000256" key="11">
    <source>
        <dbReference type="ARBA" id="ARBA00022833"/>
    </source>
</evidence>
<keyword evidence="8 15" id="KW-0819">tRNA processing</keyword>
<evidence type="ECO:0000256" key="1">
    <source>
        <dbReference type="ARBA" id="ARBA00004604"/>
    </source>
</evidence>
<keyword evidence="10" id="KW-0863">Zinc-finger</keyword>
<dbReference type="PROSITE" id="PS51626">
    <property type="entry name" value="SAM_MT_TRM1"/>
    <property type="match status" value="1"/>
</dbReference>
<gene>
    <name evidence="16" type="ORF">CLODIP_2_CD00901</name>
</gene>
<keyword evidence="3" id="KW-0597">Phosphoprotein</keyword>
<dbReference type="OrthoDB" id="6349953at2759"/>
<evidence type="ECO:0000256" key="5">
    <source>
        <dbReference type="ARBA" id="ARBA00022603"/>
    </source>
</evidence>
<dbReference type="GO" id="GO:0008270">
    <property type="term" value="F:zinc ion binding"/>
    <property type="evidence" value="ECO:0007669"/>
    <property type="project" value="UniProtKB-KW"/>
</dbReference>
<keyword evidence="13 15" id="KW-0694">RNA-binding</keyword>
<dbReference type="PANTHER" id="PTHR10631">
    <property type="entry name" value="N 2 ,N 2 -DIMETHYLGUANOSINE TRNA METHYLTRANSFERASE"/>
    <property type="match status" value="1"/>
</dbReference>
<keyword evidence="17" id="KW-1185">Reference proteome</keyword>
<comment type="similarity">
    <text evidence="15">Belongs to the class I-like SAM-binding methyltransferase superfamily. Trm1 family.</text>
</comment>
<dbReference type="InterPro" id="IPR002905">
    <property type="entry name" value="Trm1"/>
</dbReference>
<keyword evidence="12" id="KW-0832">Ubl conjugation</keyword>
<evidence type="ECO:0000313" key="16">
    <source>
        <dbReference type="EMBL" id="CAB3368746.1"/>
    </source>
</evidence>
<evidence type="ECO:0000256" key="3">
    <source>
        <dbReference type="ARBA" id="ARBA00022553"/>
    </source>
</evidence>
<dbReference type="GO" id="GO:0000049">
    <property type="term" value="F:tRNA binding"/>
    <property type="evidence" value="ECO:0007669"/>
    <property type="project" value="UniProtKB-UniRule"/>
</dbReference>
<dbReference type="EMBL" id="CADEPI010000039">
    <property type="protein sequence ID" value="CAB3368746.1"/>
    <property type="molecule type" value="Genomic_DNA"/>
</dbReference>
<dbReference type="GO" id="GO:0160104">
    <property type="term" value="F:tRNA (guanine(26)-N2)-dimethyltransferase activity"/>
    <property type="evidence" value="ECO:0007669"/>
    <property type="project" value="UniProtKB-UniRule"/>
</dbReference>
<evidence type="ECO:0000256" key="2">
    <source>
        <dbReference type="ARBA" id="ARBA00022499"/>
    </source>
</evidence>
<dbReference type="InterPro" id="IPR029063">
    <property type="entry name" value="SAM-dependent_MTases_sf"/>
</dbReference>
<evidence type="ECO:0000256" key="15">
    <source>
        <dbReference type="PROSITE-ProRule" id="PRU00958"/>
    </source>
</evidence>
<name>A0A8S1CU19_9INSE</name>
<evidence type="ECO:0000313" key="17">
    <source>
        <dbReference type="Proteomes" id="UP000494165"/>
    </source>
</evidence>
<comment type="caution">
    <text evidence="16">The sequence shown here is derived from an EMBL/GenBank/DDBJ whole genome shotgun (WGS) entry which is preliminary data.</text>
</comment>
<evidence type="ECO:0000256" key="7">
    <source>
        <dbReference type="ARBA" id="ARBA00022691"/>
    </source>
</evidence>
<sequence length="464" mass="51838">MVSTNVLDQLVRLRLTPIETQMASVILTRKLIKHGRMRVGPLIRATLKIRTTLLCTRLPCAVQTDLRSRSSYCARALVATSIAAFDKSGLEERKMQCLEAFPSTGASGLLWAKHLSSEVTKFHLNCSYEQSVMERVQENIKINDLGDKVQVLNFDPFSINNDHSFFNFVYLEGFANSSQYLDSIFKRIPRRGMVAISTVDDPAIYCKSPEVAQRHYGGLIGKTLYYKELAARLIVAAAARSAARSNRGIRVMWVYNFKSSISMLLQVEKGPAKANESLKNSRGLIHCNICEERAFYPDTNYVIENPYSLLACSCKSKMPGKTAINIGPVWSGELFDADFLQKMVSECSAFPWKSEAGEVLSQLLEEAVCPETTPLTCAVSQTDGDDPPHKRVCVETAAPPFYYNLHHNRPKDSKMIKADKVVTFLRSNGFRASRTHFDREAVKTNASVAELLQIIRSGGLKAQE</sequence>
<dbReference type="Pfam" id="PF02005">
    <property type="entry name" value="TRM"/>
    <property type="match status" value="2"/>
</dbReference>
<dbReference type="GO" id="GO:0005730">
    <property type="term" value="C:nucleolus"/>
    <property type="evidence" value="ECO:0007669"/>
    <property type="project" value="UniProtKB-SubCell"/>
</dbReference>
<evidence type="ECO:0000256" key="6">
    <source>
        <dbReference type="ARBA" id="ARBA00022679"/>
    </source>
</evidence>
<evidence type="ECO:0000256" key="8">
    <source>
        <dbReference type="ARBA" id="ARBA00022694"/>
    </source>
</evidence>
<keyword evidence="4 15" id="KW-0820">tRNA-binding</keyword>
<evidence type="ECO:0000256" key="4">
    <source>
        <dbReference type="ARBA" id="ARBA00022555"/>
    </source>
</evidence>
<dbReference type="GO" id="GO:0002940">
    <property type="term" value="P:tRNA N2-guanine methylation"/>
    <property type="evidence" value="ECO:0007669"/>
    <property type="project" value="TreeGrafter"/>
</dbReference>
<keyword evidence="9" id="KW-0479">Metal-binding</keyword>
<dbReference type="SUPFAM" id="SSF53335">
    <property type="entry name" value="S-adenosyl-L-methionine-dependent methyltransferases"/>
    <property type="match status" value="1"/>
</dbReference>